<comment type="caution">
    <text evidence="1">The sequence shown here is derived from an EMBL/GenBank/DDBJ whole genome shotgun (WGS) entry which is preliminary data.</text>
</comment>
<reference evidence="1" key="1">
    <citation type="submission" date="2022-07" db="EMBL/GenBank/DDBJ databases">
        <title>The genome of Lyophyllum shimeji provides insight into the initial evolution of ectomycorrhizal fungal genome.</title>
        <authorList>
            <person name="Kobayashi Y."/>
            <person name="Shibata T."/>
            <person name="Hirakawa H."/>
            <person name="Shigenobu S."/>
            <person name="Nishiyama T."/>
            <person name="Yamada A."/>
            <person name="Hasebe M."/>
            <person name="Kawaguchi M."/>
        </authorList>
    </citation>
    <scope>NUCLEOTIDE SEQUENCE</scope>
    <source>
        <strain evidence="1">AT787</strain>
    </source>
</reference>
<protein>
    <submittedName>
        <fullName evidence="1">Uncharacterized protein</fullName>
    </submittedName>
</protein>
<name>A0A9P3PZU9_LYOSH</name>
<dbReference type="EMBL" id="BRPK01000017">
    <property type="protein sequence ID" value="GLB44534.1"/>
    <property type="molecule type" value="Genomic_DNA"/>
</dbReference>
<gene>
    <name evidence="1" type="ORF">LshimejAT787_1701610</name>
</gene>
<proteinExistence type="predicted"/>
<dbReference type="Proteomes" id="UP001063166">
    <property type="component" value="Unassembled WGS sequence"/>
</dbReference>
<evidence type="ECO:0000313" key="1">
    <source>
        <dbReference type="EMBL" id="GLB44534.1"/>
    </source>
</evidence>
<organism evidence="1 2">
    <name type="scientific">Lyophyllum shimeji</name>
    <name type="common">Hon-shimeji</name>
    <name type="synonym">Tricholoma shimeji</name>
    <dbReference type="NCBI Taxonomy" id="47721"/>
    <lineage>
        <taxon>Eukaryota</taxon>
        <taxon>Fungi</taxon>
        <taxon>Dikarya</taxon>
        <taxon>Basidiomycota</taxon>
        <taxon>Agaricomycotina</taxon>
        <taxon>Agaricomycetes</taxon>
        <taxon>Agaricomycetidae</taxon>
        <taxon>Agaricales</taxon>
        <taxon>Tricholomatineae</taxon>
        <taxon>Lyophyllaceae</taxon>
        <taxon>Lyophyllum</taxon>
    </lineage>
</organism>
<keyword evidence="2" id="KW-1185">Reference proteome</keyword>
<dbReference type="AlphaFoldDB" id="A0A9P3PZU9"/>
<accession>A0A9P3PZU9</accession>
<sequence>MDLGLEHNVASVPPLLAAVYSWDDIRRGLPTVHESGSRLTPIGLSVVMGNQSADVTIPAVHHQNTISRT</sequence>
<evidence type="ECO:0000313" key="2">
    <source>
        <dbReference type="Proteomes" id="UP001063166"/>
    </source>
</evidence>